<dbReference type="InterPro" id="IPR001647">
    <property type="entry name" value="HTH_TetR"/>
</dbReference>
<sequence length="184" mass="21016">MDTKTKALDLGRHYLQTLGFNGFSFQTVADALGIKKASLHYYFASKEEMGLAILEDYQNAYVSWAKKIHDLPADKKMEQMLQMFYKIGKDKNKICPLGALCSDFNTMSEKIQDRLREFHFQQRKWLIATIKDGMNNKIFREDLNPAVVADSFLAAIQGGLQVARMRGEAETFKSMVKFLIKGLS</sequence>
<gene>
    <name evidence="6" type="ORF">AZI85_09530</name>
</gene>
<feature type="DNA-binding region" description="H-T-H motif" evidence="4">
    <location>
        <begin position="24"/>
        <end position="43"/>
    </location>
</feature>
<dbReference type="SUPFAM" id="SSF46689">
    <property type="entry name" value="Homeodomain-like"/>
    <property type="match status" value="1"/>
</dbReference>
<dbReference type="GO" id="GO:0003677">
    <property type="term" value="F:DNA binding"/>
    <property type="evidence" value="ECO:0007669"/>
    <property type="project" value="UniProtKB-UniRule"/>
</dbReference>
<dbReference type="PANTHER" id="PTHR47506">
    <property type="entry name" value="TRANSCRIPTIONAL REGULATORY PROTEIN"/>
    <property type="match status" value="1"/>
</dbReference>
<keyword evidence="2 4" id="KW-0238">DNA-binding</keyword>
<dbReference type="SUPFAM" id="SSF48498">
    <property type="entry name" value="Tetracyclin repressor-like, C-terminal domain"/>
    <property type="match status" value="1"/>
</dbReference>
<dbReference type="Gene3D" id="1.10.357.10">
    <property type="entry name" value="Tetracycline Repressor, domain 2"/>
    <property type="match status" value="1"/>
</dbReference>
<name>A0A150WEF1_BDEBC</name>
<protein>
    <submittedName>
        <fullName evidence="6">TetR family transcriptional regulator</fullName>
    </submittedName>
</protein>
<dbReference type="EMBL" id="LUKF01000017">
    <property type="protein sequence ID" value="KYG61178.1"/>
    <property type="molecule type" value="Genomic_DNA"/>
</dbReference>
<dbReference type="InterPro" id="IPR011075">
    <property type="entry name" value="TetR_C"/>
</dbReference>
<evidence type="ECO:0000259" key="5">
    <source>
        <dbReference type="PROSITE" id="PS50977"/>
    </source>
</evidence>
<dbReference type="PANTHER" id="PTHR47506:SF6">
    <property type="entry name" value="HTH-TYPE TRANSCRIPTIONAL REPRESSOR NEMR"/>
    <property type="match status" value="1"/>
</dbReference>
<feature type="domain" description="HTH tetR-type" evidence="5">
    <location>
        <begin position="1"/>
        <end position="61"/>
    </location>
</feature>
<dbReference type="OrthoDB" id="3196926at2"/>
<reference evidence="6 7" key="1">
    <citation type="submission" date="2016-03" db="EMBL/GenBank/DDBJ databases">
        <authorList>
            <person name="Ploux O."/>
        </authorList>
    </citation>
    <scope>NUCLEOTIDE SEQUENCE [LARGE SCALE GENOMIC DNA]</scope>
    <source>
        <strain evidence="6 7">BER2</strain>
    </source>
</reference>
<comment type="caution">
    <text evidence="6">The sequence shown here is derived from an EMBL/GenBank/DDBJ whole genome shotgun (WGS) entry which is preliminary data.</text>
</comment>
<dbReference type="InterPro" id="IPR036271">
    <property type="entry name" value="Tet_transcr_reg_TetR-rel_C_sf"/>
</dbReference>
<dbReference type="Pfam" id="PF00440">
    <property type="entry name" value="TetR_N"/>
    <property type="match status" value="1"/>
</dbReference>
<evidence type="ECO:0000256" key="2">
    <source>
        <dbReference type="ARBA" id="ARBA00023125"/>
    </source>
</evidence>
<evidence type="ECO:0000256" key="1">
    <source>
        <dbReference type="ARBA" id="ARBA00023015"/>
    </source>
</evidence>
<evidence type="ECO:0000256" key="4">
    <source>
        <dbReference type="PROSITE-ProRule" id="PRU00335"/>
    </source>
</evidence>
<keyword evidence="3" id="KW-0804">Transcription</keyword>
<evidence type="ECO:0000313" key="7">
    <source>
        <dbReference type="Proteomes" id="UP000075391"/>
    </source>
</evidence>
<proteinExistence type="predicted"/>
<dbReference type="InterPro" id="IPR009057">
    <property type="entry name" value="Homeodomain-like_sf"/>
</dbReference>
<accession>A0A150WEF1</accession>
<dbReference type="Proteomes" id="UP000075391">
    <property type="component" value="Unassembled WGS sequence"/>
</dbReference>
<dbReference type="RefSeq" id="WP_063244545.1">
    <property type="nucleotide sequence ID" value="NZ_LUKF01000017.1"/>
</dbReference>
<evidence type="ECO:0000313" key="6">
    <source>
        <dbReference type="EMBL" id="KYG61178.1"/>
    </source>
</evidence>
<keyword evidence="1" id="KW-0805">Transcription regulation</keyword>
<dbReference type="AlphaFoldDB" id="A0A150WEF1"/>
<evidence type="ECO:0000256" key="3">
    <source>
        <dbReference type="ARBA" id="ARBA00023163"/>
    </source>
</evidence>
<dbReference type="PROSITE" id="PS50977">
    <property type="entry name" value="HTH_TETR_2"/>
    <property type="match status" value="1"/>
</dbReference>
<dbReference type="Pfam" id="PF16925">
    <property type="entry name" value="TetR_C_13"/>
    <property type="match status" value="1"/>
</dbReference>
<organism evidence="6 7">
    <name type="scientific">Bdellovibrio bacteriovorus</name>
    <dbReference type="NCBI Taxonomy" id="959"/>
    <lineage>
        <taxon>Bacteria</taxon>
        <taxon>Pseudomonadati</taxon>
        <taxon>Bdellovibrionota</taxon>
        <taxon>Bdellovibrionia</taxon>
        <taxon>Bdellovibrionales</taxon>
        <taxon>Pseudobdellovibrionaceae</taxon>
        <taxon>Bdellovibrio</taxon>
    </lineage>
</organism>